<feature type="binding site" evidence="12">
    <location>
        <position position="15"/>
    </location>
    <ligand>
        <name>GTP</name>
        <dbReference type="ChEBI" id="CHEBI:37565"/>
    </ligand>
</feature>
<evidence type="ECO:0000256" key="2">
    <source>
        <dbReference type="ARBA" id="ARBA00022485"/>
    </source>
</evidence>
<protein>
    <recommendedName>
        <fullName evidence="1 12">GTP 3',8-cyclase</fullName>
        <ecNumber evidence="1 12">4.1.99.22</ecNumber>
    </recommendedName>
    <alternativeName>
        <fullName evidence="12">Molybdenum cofactor biosynthesis protein A</fullName>
    </alternativeName>
</protein>
<comment type="pathway">
    <text evidence="12">Cofactor biosynthesis; molybdopterin biosynthesis.</text>
</comment>
<dbReference type="AlphaFoldDB" id="A0A0R2QE21"/>
<dbReference type="PROSITE" id="PS51918">
    <property type="entry name" value="RADICAL_SAM"/>
    <property type="match status" value="1"/>
</dbReference>
<dbReference type="InterPro" id="IPR006638">
    <property type="entry name" value="Elp3/MiaA/NifB-like_rSAM"/>
</dbReference>
<dbReference type="SFLD" id="SFLDS00029">
    <property type="entry name" value="Radical_SAM"/>
    <property type="match status" value="1"/>
</dbReference>
<dbReference type="GO" id="GO:0051539">
    <property type="term" value="F:4 iron, 4 sulfur cluster binding"/>
    <property type="evidence" value="ECO:0007669"/>
    <property type="project" value="UniProtKB-UniRule"/>
</dbReference>
<feature type="binding site" evidence="12">
    <location>
        <position position="108"/>
    </location>
    <ligand>
        <name>GTP</name>
        <dbReference type="ChEBI" id="CHEBI:37565"/>
    </ligand>
</feature>
<evidence type="ECO:0000256" key="4">
    <source>
        <dbReference type="ARBA" id="ARBA00022723"/>
    </source>
</evidence>
<dbReference type="InterPro" id="IPR040064">
    <property type="entry name" value="MoaA-like"/>
</dbReference>
<dbReference type="SMART" id="SM00729">
    <property type="entry name" value="Elp3"/>
    <property type="match status" value="1"/>
</dbReference>
<dbReference type="InterPro" id="IPR013483">
    <property type="entry name" value="MoaA"/>
</dbReference>
<dbReference type="InterPro" id="IPR050105">
    <property type="entry name" value="MoCo_biosynth_MoaA/MoaC"/>
</dbReference>
<dbReference type="GO" id="GO:0006777">
    <property type="term" value="P:Mo-molybdopterin cofactor biosynthetic process"/>
    <property type="evidence" value="ECO:0007669"/>
    <property type="project" value="UniProtKB-UniRule"/>
</dbReference>
<keyword evidence="2 12" id="KW-0004">4Fe-4S</keyword>
<evidence type="ECO:0000256" key="9">
    <source>
        <dbReference type="ARBA" id="ARBA00023150"/>
    </source>
</evidence>
<evidence type="ECO:0000256" key="7">
    <source>
        <dbReference type="ARBA" id="ARBA00023014"/>
    </source>
</evidence>
<comment type="similarity">
    <text evidence="12">Belongs to the radical SAM superfamily. MoaA family.</text>
</comment>
<dbReference type="CDD" id="cd21117">
    <property type="entry name" value="Twitch_MoaA"/>
    <property type="match status" value="1"/>
</dbReference>
<feature type="domain" description="Radical SAM core" evidence="13">
    <location>
        <begin position="6"/>
        <end position="232"/>
    </location>
</feature>
<evidence type="ECO:0000256" key="12">
    <source>
        <dbReference type="HAMAP-Rule" id="MF_01225"/>
    </source>
</evidence>
<feature type="binding site" evidence="12">
    <location>
        <position position="169"/>
    </location>
    <ligand>
        <name>GTP</name>
        <dbReference type="ChEBI" id="CHEBI:37565"/>
    </ligand>
</feature>
<evidence type="ECO:0000259" key="13">
    <source>
        <dbReference type="PROSITE" id="PS51918"/>
    </source>
</evidence>
<evidence type="ECO:0000256" key="3">
    <source>
        <dbReference type="ARBA" id="ARBA00022691"/>
    </source>
</evidence>
<feature type="binding site" evidence="12">
    <location>
        <position position="70"/>
    </location>
    <ligand>
        <name>S-adenosyl-L-methionine</name>
        <dbReference type="ChEBI" id="CHEBI:59789"/>
    </ligand>
</feature>
<comment type="cofactor">
    <cofactor evidence="12">
        <name>[4Fe-4S] cluster</name>
        <dbReference type="ChEBI" id="CHEBI:49883"/>
    </cofactor>
    <text evidence="12">Binds 2 [4Fe-4S] clusters. Binds 1 [4Fe-4S] cluster coordinated with 3 cysteines and an exchangeable S-adenosyl-L-methionine and 1 [4Fe-4S] cluster coordinated with 3 cysteines and the GTP-derived substrate.</text>
</comment>
<feature type="binding site" evidence="12">
    <location>
        <position position="203"/>
    </location>
    <ligand>
        <name>S-adenosyl-L-methionine</name>
        <dbReference type="ChEBI" id="CHEBI:59789"/>
    </ligand>
</feature>
<dbReference type="InterPro" id="IPR013785">
    <property type="entry name" value="Aldolase_TIM"/>
</dbReference>
<dbReference type="GO" id="GO:0061799">
    <property type="term" value="F:cyclic pyranopterin monophosphate synthase activity"/>
    <property type="evidence" value="ECO:0007669"/>
    <property type="project" value="TreeGrafter"/>
</dbReference>
<evidence type="ECO:0000313" key="15">
    <source>
        <dbReference type="Proteomes" id="UP000051017"/>
    </source>
</evidence>
<evidence type="ECO:0000256" key="1">
    <source>
        <dbReference type="ARBA" id="ARBA00012167"/>
    </source>
</evidence>
<evidence type="ECO:0000256" key="8">
    <source>
        <dbReference type="ARBA" id="ARBA00023134"/>
    </source>
</evidence>
<keyword evidence="7 12" id="KW-0411">Iron-sulfur</keyword>
<reference evidence="14 15" key="1">
    <citation type="submission" date="2015-10" db="EMBL/GenBank/DDBJ databases">
        <title>Metagenome-Assembled Genomes uncover a global brackish microbiome.</title>
        <authorList>
            <person name="Hugerth L.W."/>
            <person name="Larsson J."/>
            <person name="Alneberg J."/>
            <person name="Lindh M.V."/>
            <person name="Legrand C."/>
            <person name="Pinhassi J."/>
            <person name="Andersson A.F."/>
        </authorList>
    </citation>
    <scope>NUCLEOTIDE SEQUENCE [LARGE SCALE GENOMIC DNA]</scope>
    <source>
        <strain evidence="14">BACL6 MAG-120924-bin43</strain>
    </source>
</reference>
<evidence type="ECO:0000313" key="14">
    <source>
        <dbReference type="EMBL" id="KRO48551.1"/>
    </source>
</evidence>
<dbReference type="Gene3D" id="3.20.20.70">
    <property type="entry name" value="Aldolase class I"/>
    <property type="match status" value="1"/>
</dbReference>
<evidence type="ECO:0000256" key="6">
    <source>
        <dbReference type="ARBA" id="ARBA00023004"/>
    </source>
</evidence>
<comment type="function">
    <text evidence="12">Catalyzes the cyclization of GTP to (8S)-3',8-cyclo-7,8-dihydroguanosine 5'-triphosphate.</text>
</comment>
<dbReference type="PANTHER" id="PTHR22960">
    <property type="entry name" value="MOLYBDOPTERIN COFACTOR SYNTHESIS PROTEIN A"/>
    <property type="match status" value="1"/>
</dbReference>
<feature type="binding site" evidence="12">
    <location>
        <position position="26"/>
    </location>
    <ligand>
        <name>[4Fe-4S] cluster</name>
        <dbReference type="ChEBI" id="CHEBI:49883"/>
        <label>1</label>
        <note>4Fe-4S-S-AdoMet</note>
    </ligand>
</feature>
<dbReference type="EMBL" id="LIBJ01000078">
    <property type="protein sequence ID" value="KRO48551.1"/>
    <property type="molecule type" value="Genomic_DNA"/>
</dbReference>
<comment type="catalytic activity">
    <reaction evidence="11 12">
        <text>GTP + AH2 + S-adenosyl-L-methionine = (8S)-3',8-cyclo-7,8-dihydroguanosine 5'-triphosphate + 5'-deoxyadenosine + L-methionine + A + H(+)</text>
        <dbReference type="Rhea" id="RHEA:49576"/>
        <dbReference type="ChEBI" id="CHEBI:13193"/>
        <dbReference type="ChEBI" id="CHEBI:15378"/>
        <dbReference type="ChEBI" id="CHEBI:17319"/>
        <dbReference type="ChEBI" id="CHEBI:17499"/>
        <dbReference type="ChEBI" id="CHEBI:37565"/>
        <dbReference type="ChEBI" id="CHEBI:57844"/>
        <dbReference type="ChEBI" id="CHEBI:59789"/>
        <dbReference type="ChEBI" id="CHEBI:131766"/>
        <dbReference type="EC" id="4.1.99.22"/>
    </reaction>
</comment>
<feature type="binding site" evidence="12">
    <location>
        <position position="66"/>
    </location>
    <ligand>
        <name>GTP</name>
        <dbReference type="ChEBI" id="CHEBI:37565"/>
    </ligand>
</feature>
<keyword evidence="6 12" id="KW-0408">Iron</keyword>
<dbReference type="InterPro" id="IPR010505">
    <property type="entry name" value="MoaA_twitch"/>
</dbReference>
<feature type="binding site" evidence="12">
    <location>
        <position position="269"/>
    </location>
    <ligand>
        <name>[4Fe-4S] cluster</name>
        <dbReference type="ChEBI" id="CHEBI:49883"/>
        <label>2</label>
        <note>4Fe-4S-substrate</note>
    </ligand>
</feature>
<dbReference type="InterPro" id="IPR007197">
    <property type="entry name" value="rSAM"/>
</dbReference>
<dbReference type="GO" id="GO:0061798">
    <property type="term" value="F:GTP 3',8'-cyclase activity"/>
    <property type="evidence" value="ECO:0007669"/>
    <property type="project" value="UniProtKB-UniRule"/>
</dbReference>
<sequence length="339" mass="37546">MELIDPFGRTVRDLRISITDRCNFRCTYCMPAEGMKWLPRTEVLSYEELHRLASICVNHFDVDGIRLTGGEPTMRAHLSVLVQKLAGLIVPATANSPRAGKPIDLAITTNGATLRLIAQELRESGLKRINISIDTLKRERFYEMTRRDELQHVLDGIDAAIATGFSPIKLNAVVQRGINDDEIVDLATFGRDKGVEVRFIEFMPLDAQGTWENNQVVGQDEIVAAIASVYPLELMPARGAAPADRWRYLDGKGTVGVIPSVTKPFCGDCDRVRLTADGQFRTCLFSTNEFDLRAMLREGASDDAIAAEIKRAVGTKWAGHNIGNVTFVRPRRSMSQIGG</sequence>
<feature type="binding site" evidence="12">
    <location>
        <position position="22"/>
    </location>
    <ligand>
        <name>[4Fe-4S] cluster</name>
        <dbReference type="ChEBI" id="CHEBI:49883"/>
        <label>1</label>
        <note>4Fe-4S-S-AdoMet</note>
    </ligand>
</feature>
<dbReference type="GO" id="GO:0005525">
    <property type="term" value="F:GTP binding"/>
    <property type="evidence" value="ECO:0007669"/>
    <property type="project" value="UniProtKB-UniRule"/>
</dbReference>
<evidence type="ECO:0000256" key="5">
    <source>
        <dbReference type="ARBA" id="ARBA00022741"/>
    </source>
</evidence>
<keyword evidence="10 12" id="KW-0456">Lyase</keyword>
<evidence type="ECO:0000256" key="11">
    <source>
        <dbReference type="ARBA" id="ARBA00048697"/>
    </source>
</evidence>
<comment type="caution">
    <text evidence="14">The sequence shown here is derived from an EMBL/GenBank/DDBJ whole genome shotgun (WGS) entry which is preliminary data.</text>
</comment>
<keyword evidence="4 12" id="KW-0479">Metal-binding</keyword>
<dbReference type="EC" id="4.1.99.22" evidence="1 12"/>
<dbReference type="Pfam" id="PF04055">
    <property type="entry name" value="Radical_SAM"/>
    <property type="match status" value="1"/>
</dbReference>
<evidence type="ECO:0000256" key="10">
    <source>
        <dbReference type="ARBA" id="ARBA00023239"/>
    </source>
</evidence>
<feature type="binding site" evidence="12">
    <location>
        <position position="132"/>
    </location>
    <ligand>
        <name>S-adenosyl-L-methionine</name>
        <dbReference type="ChEBI" id="CHEBI:59789"/>
    </ligand>
</feature>
<feature type="binding site" evidence="12">
    <location>
        <position position="283"/>
    </location>
    <ligand>
        <name>[4Fe-4S] cluster</name>
        <dbReference type="ChEBI" id="CHEBI:49883"/>
        <label>2</label>
        <note>4Fe-4S-substrate</note>
    </ligand>
</feature>
<feature type="binding site" evidence="12">
    <location>
        <position position="266"/>
    </location>
    <ligand>
        <name>[4Fe-4S] cluster</name>
        <dbReference type="ChEBI" id="CHEBI:49883"/>
        <label>2</label>
        <note>4Fe-4S-substrate</note>
    </ligand>
</feature>
<dbReference type="Pfam" id="PF06463">
    <property type="entry name" value="Mob_synth_C"/>
    <property type="match status" value="1"/>
</dbReference>
<dbReference type="CDD" id="cd01335">
    <property type="entry name" value="Radical_SAM"/>
    <property type="match status" value="1"/>
</dbReference>
<keyword evidence="5 12" id="KW-0547">Nucleotide-binding</keyword>
<keyword evidence="8 12" id="KW-0342">GTP-binding</keyword>
<organism evidence="14 15">
    <name type="scientific">Acidimicrobiia bacterium BACL6 MAG-120924-bin43</name>
    <dbReference type="NCBI Taxonomy" id="1655583"/>
    <lineage>
        <taxon>Bacteria</taxon>
        <taxon>Bacillati</taxon>
        <taxon>Actinomycetota</taxon>
        <taxon>Acidimicrobiia</taxon>
        <taxon>acIV cluster</taxon>
    </lineage>
</organism>
<dbReference type="SFLD" id="SFLDG01386">
    <property type="entry name" value="main_SPASM_domain-containing"/>
    <property type="match status" value="1"/>
</dbReference>
<dbReference type="NCBIfam" id="TIGR02666">
    <property type="entry name" value="moaA"/>
    <property type="match status" value="1"/>
</dbReference>
<dbReference type="GO" id="GO:0046872">
    <property type="term" value="F:metal ion binding"/>
    <property type="evidence" value="ECO:0007669"/>
    <property type="project" value="UniProtKB-KW"/>
</dbReference>
<feature type="binding site" evidence="12">
    <location>
        <position position="28"/>
    </location>
    <ligand>
        <name>S-adenosyl-L-methionine</name>
        <dbReference type="ChEBI" id="CHEBI:59789"/>
    </ligand>
</feature>
<dbReference type="UniPathway" id="UPA00344"/>
<dbReference type="InterPro" id="IPR000385">
    <property type="entry name" value="MoaA_NifB_PqqE_Fe-S-bd_CS"/>
</dbReference>
<comment type="subunit">
    <text evidence="12">Monomer and homodimer.</text>
</comment>
<dbReference type="SFLD" id="SFLDG01067">
    <property type="entry name" value="SPASM/twitch_domain_containing"/>
    <property type="match status" value="1"/>
</dbReference>
<gene>
    <name evidence="12" type="primary">moaA</name>
    <name evidence="14" type="ORF">ABR75_02345</name>
</gene>
<dbReference type="PROSITE" id="PS01305">
    <property type="entry name" value="MOAA_NIFB_PQQE"/>
    <property type="match status" value="1"/>
</dbReference>
<dbReference type="InterPro" id="IPR058240">
    <property type="entry name" value="rSAM_sf"/>
</dbReference>
<dbReference type="PANTHER" id="PTHR22960:SF0">
    <property type="entry name" value="MOLYBDENUM COFACTOR BIOSYNTHESIS PROTEIN 1"/>
    <property type="match status" value="1"/>
</dbReference>
<proteinExistence type="inferred from homology"/>
<dbReference type="SUPFAM" id="SSF102114">
    <property type="entry name" value="Radical SAM enzymes"/>
    <property type="match status" value="1"/>
</dbReference>
<dbReference type="HAMAP" id="MF_01225_B">
    <property type="entry name" value="MoaA_B"/>
    <property type="match status" value="1"/>
</dbReference>
<dbReference type="Proteomes" id="UP000051017">
    <property type="component" value="Unassembled WGS sequence"/>
</dbReference>
<feature type="binding site" evidence="12">
    <location>
        <position position="29"/>
    </location>
    <ligand>
        <name>[4Fe-4S] cluster</name>
        <dbReference type="ChEBI" id="CHEBI:49883"/>
        <label>1</label>
        <note>4Fe-4S-S-AdoMet</note>
    </ligand>
</feature>
<keyword evidence="3 12" id="KW-0949">S-adenosyl-L-methionine</keyword>
<name>A0A0R2QE21_9ACTN</name>
<feature type="binding site" evidence="12">
    <location>
        <begin position="271"/>
        <end position="273"/>
    </location>
    <ligand>
        <name>GTP</name>
        <dbReference type="ChEBI" id="CHEBI:37565"/>
    </ligand>
</feature>
<accession>A0A0R2QE21</accession>
<dbReference type="SFLD" id="SFLDG01383">
    <property type="entry name" value="cyclic_pyranopterin_phosphate"/>
    <property type="match status" value="1"/>
</dbReference>
<dbReference type="GO" id="GO:1904047">
    <property type="term" value="F:S-adenosyl-L-methionine binding"/>
    <property type="evidence" value="ECO:0007669"/>
    <property type="project" value="UniProtKB-UniRule"/>
</dbReference>
<keyword evidence="9 12" id="KW-0501">Molybdenum cofactor biosynthesis</keyword>